<dbReference type="InterPro" id="IPR001584">
    <property type="entry name" value="Integrase_cat-core"/>
</dbReference>
<sequence>MRNLYAGKPNEKWLTDITEFALPVGKVYLSALADCFDGMLPGRRISKTPDFVLVNTMLEQSISRLPTGEPPIIHNDRGCNYRWLAGLRWQV</sequence>
<dbReference type="Gene3D" id="3.30.420.10">
    <property type="entry name" value="Ribonuclease H-like superfamily/Ribonuclease H"/>
    <property type="match status" value="1"/>
</dbReference>
<feature type="domain" description="Integrase catalytic" evidence="1">
    <location>
        <begin position="5"/>
        <end position="91"/>
    </location>
</feature>
<organism evidence="2 3">
    <name type="scientific">Hungatella hathewayi</name>
    <dbReference type="NCBI Taxonomy" id="154046"/>
    <lineage>
        <taxon>Bacteria</taxon>
        <taxon>Bacillati</taxon>
        <taxon>Bacillota</taxon>
        <taxon>Clostridia</taxon>
        <taxon>Lachnospirales</taxon>
        <taxon>Lachnospiraceae</taxon>
        <taxon>Hungatella</taxon>
    </lineage>
</organism>
<dbReference type="GO" id="GO:0015074">
    <property type="term" value="P:DNA integration"/>
    <property type="evidence" value="ECO:0007669"/>
    <property type="project" value="InterPro"/>
</dbReference>
<comment type="caution">
    <text evidence="2">The sequence shown here is derived from an EMBL/GenBank/DDBJ whole genome shotgun (WGS) entry which is preliminary data.</text>
</comment>
<proteinExistence type="predicted"/>
<gene>
    <name evidence="2" type="ORF">DXD79_00670</name>
</gene>
<dbReference type="PROSITE" id="PS50994">
    <property type="entry name" value="INTEGRASE"/>
    <property type="match status" value="1"/>
</dbReference>
<dbReference type="SUPFAM" id="SSF53098">
    <property type="entry name" value="Ribonuclease H-like"/>
    <property type="match status" value="1"/>
</dbReference>
<evidence type="ECO:0000313" key="2">
    <source>
        <dbReference type="EMBL" id="RGJ07963.1"/>
    </source>
</evidence>
<dbReference type="Proteomes" id="UP000263014">
    <property type="component" value="Unassembled WGS sequence"/>
</dbReference>
<protein>
    <submittedName>
        <fullName evidence="2">Transposase</fullName>
    </submittedName>
</protein>
<dbReference type="Pfam" id="PF00665">
    <property type="entry name" value="rve"/>
    <property type="match status" value="1"/>
</dbReference>
<dbReference type="GO" id="GO:0003676">
    <property type="term" value="F:nucleic acid binding"/>
    <property type="evidence" value="ECO:0007669"/>
    <property type="project" value="InterPro"/>
</dbReference>
<dbReference type="AlphaFoldDB" id="A0A374PD29"/>
<dbReference type="RefSeq" id="WP_117630405.1">
    <property type="nucleotide sequence ID" value="NZ_QSON01000001.1"/>
</dbReference>
<dbReference type="InterPro" id="IPR012337">
    <property type="entry name" value="RNaseH-like_sf"/>
</dbReference>
<evidence type="ECO:0000259" key="1">
    <source>
        <dbReference type="PROSITE" id="PS50994"/>
    </source>
</evidence>
<reference evidence="2 3" key="1">
    <citation type="submission" date="2018-08" db="EMBL/GenBank/DDBJ databases">
        <title>A genome reference for cultivated species of the human gut microbiota.</title>
        <authorList>
            <person name="Zou Y."/>
            <person name="Xue W."/>
            <person name="Luo G."/>
        </authorList>
    </citation>
    <scope>NUCLEOTIDE SEQUENCE [LARGE SCALE GENOMIC DNA]</scope>
    <source>
        <strain evidence="2 3">TM09-12</strain>
    </source>
</reference>
<accession>A0A374PD29</accession>
<dbReference type="InterPro" id="IPR036397">
    <property type="entry name" value="RNaseH_sf"/>
</dbReference>
<name>A0A374PD29_9FIRM</name>
<evidence type="ECO:0000313" key="3">
    <source>
        <dbReference type="Proteomes" id="UP000263014"/>
    </source>
</evidence>
<dbReference type="EMBL" id="QSON01000001">
    <property type="protein sequence ID" value="RGJ07963.1"/>
    <property type="molecule type" value="Genomic_DNA"/>
</dbReference>